<name>A0AA38H9Y7_9TREE</name>
<dbReference type="RefSeq" id="XP_052946305.1">
    <property type="nucleotide sequence ID" value="XM_053088766.1"/>
</dbReference>
<feature type="region of interest" description="Disordered" evidence="10">
    <location>
        <begin position="734"/>
        <end position="776"/>
    </location>
</feature>
<comment type="pathway">
    <text evidence="3">Protein modification; protein ubiquitination.</text>
</comment>
<dbReference type="Proteomes" id="UP001164286">
    <property type="component" value="Unassembled WGS sequence"/>
</dbReference>
<dbReference type="EC" id="2.3.2.27" evidence="4"/>
<evidence type="ECO:0000313" key="13">
    <source>
        <dbReference type="Proteomes" id="UP001164286"/>
    </source>
</evidence>
<feature type="compositionally biased region" description="Low complexity" evidence="10">
    <location>
        <begin position="1795"/>
        <end position="1812"/>
    </location>
</feature>
<evidence type="ECO:0000256" key="10">
    <source>
        <dbReference type="SAM" id="MobiDB-lite"/>
    </source>
</evidence>
<keyword evidence="9 11" id="KW-0472">Membrane</keyword>
<feature type="transmembrane region" description="Helical" evidence="11">
    <location>
        <begin position="1611"/>
        <end position="1635"/>
    </location>
</feature>
<feature type="compositionally biased region" description="Acidic residues" evidence="10">
    <location>
        <begin position="307"/>
        <end position="325"/>
    </location>
</feature>
<protein>
    <recommendedName>
        <fullName evidence="4">RING-type E3 ubiquitin transferase</fullName>
        <ecNumber evidence="4">2.3.2.27</ecNumber>
    </recommendedName>
</protein>
<keyword evidence="6 11" id="KW-0812">Transmembrane</keyword>
<evidence type="ECO:0000256" key="4">
    <source>
        <dbReference type="ARBA" id="ARBA00012483"/>
    </source>
</evidence>
<evidence type="ECO:0000256" key="7">
    <source>
        <dbReference type="ARBA" id="ARBA00022786"/>
    </source>
</evidence>
<feature type="transmembrane region" description="Helical" evidence="11">
    <location>
        <begin position="1180"/>
        <end position="1206"/>
    </location>
</feature>
<keyword evidence="7" id="KW-0833">Ubl conjugation pathway</keyword>
<feature type="region of interest" description="Disordered" evidence="10">
    <location>
        <begin position="446"/>
        <end position="505"/>
    </location>
</feature>
<gene>
    <name evidence="12" type="ORF">MKK02DRAFT_33704</name>
</gene>
<feature type="region of interest" description="Disordered" evidence="10">
    <location>
        <begin position="302"/>
        <end position="382"/>
    </location>
</feature>
<dbReference type="GeneID" id="77727971"/>
<feature type="compositionally biased region" description="Low complexity" evidence="10">
    <location>
        <begin position="751"/>
        <end position="765"/>
    </location>
</feature>
<evidence type="ECO:0000256" key="5">
    <source>
        <dbReference type="ARBA" id="ARBA00022679"/>
    </source>
</evidence>
<feature type="transmembrane region" description="Helical" evidence="11">
    <location>
        <begin position="58"/>
        <end position="76"/>
    </location>
</feature>
<keyword evidence="13" id="KW-1185">Reference proteome</keyword>
<sequence>MQVLGLSTIRTSGLKKQCEICGHQYEFTKVYPPNLPSIIPPTVYFRQIERYIGRTLKYIYRCWLVILVWLVVLPMANMGGLRTFGWFADFARIAGLVPRDASERLVDMTAVENVTIQELVGNATSSLLPSPSPPRLHDNATIFQSGPLKLLERAVRFCFNLTRSAAEYDLSTPLDPLPPPPLPTPQLRSHLTGASFDAPTPYFIFQGQMLSIGLAAVIVSLIFLREWYSSYNWANHEKPTPPKDERIIPEEWVIRNGIAERRFTKIPSGKLIPLNAKVVRQMRREAEDDRRDASIKMLNDAAKLEDWETDSGGEGGDEDGDGEDVESVRDERVTDPVGAVPVLPTRADSVPPPGHIEPGLSQGGPGPSTLAARRTAAGSGTIDPEASIDVRYRQGVIWFETLLDQAEALRSSRARAELAKGLDAAAWRAPELLRDAAEGSATGAMVQELPPAPNGIEEDSASGDPEQQPVPDTIVVSSSDVTADPSVQPATPAPTPPSSPLEAKPSLSPAEMLAFVRSMPTDNPLTYLLQLVEAASSDNQDRHTAASQDMSVIASRPTTGATEFDLTEMTNINLRLDTILADGDKISEMMAKVDTLIKSYKDLSDEIREILSNLIAGGDKAGSAEAKGMQGKKAEEGDRLSVPAAYPEGATELPLPNAVASISGPTDEISVPSPGDTAVPPSPDAVVGRTGHPQPLFQPAAPMPWEVYGGEDNLSGDVSADKVPGAETLADLADGAASDRSHEEAGQFQQAPSGSALIGGASAAAPRESEDAPLPKSTGLVASLDVELNDQQDLAQYMAHKNRHVHARASTDHERHRGAMAAEAAPEQIAAELWEDEDWRQETRAAEAAEEREAVKIWQEAAGDVHEEVEDGDTVAGDEDIVALDQAEEDEDAEDNPAEEAEEVMFEDEEGGAWAPDDWDQILEVVGLVGPYSALIQNLILAIAIMGATMSTFVLFPMTAGKMLLCIDPIRSILGIAKLGWSIARTFLRWSRYLTDPIVDIVVEIVRDVVLKPLGGAFLAAGKILARVLGLEGRYSSSGGLDLAGMLGKAKNFAGIGTVAEPVLRDPRILSIAIPDLITSRLTLIPSTLVIPLDIKSETILDGLALFGNKAYKAYDVYRSFAIRTATSGTIGDGIACLVLAYAVVLGLVVTVAWLGEMGHIQASDEWKKGLRRFRASVKLIMFLALELVAFPLGAGALMALCSMPLVPYTSVLEKIKETREIALGVAFMTWLVGTIFMYGFAQVLAWCRSYCRPGALYFIRDPHDPKYSPVKEIIDRSAGAQFRKLGLSTLMYSFLVWWLFGAVPWGIKWLVPNGILPLRRDGFGPLSPIPFDYIFLLVALPHTIHSIRPQRTLKKFLGVYWRYSTRLLRLDRLLLNSSDGRDWTQPAKPGRVESIIWNALDIPFRLLFGSYQSDATFARVPAQDRVVLLSVKVRGSTRREGMFIPLDDRRQPKTEHDKLKMIRQDLLSRKADRNPVMDFKVVFLPEKWRTRVHVFILSMLAGGGATMGLATLGPIVLGREILKGRFGQVHDGYSFLVGAYTIYAAILAGRRTYVITVALGRARERRLATRQTKLKRYFMARMRKAIAIFAIYLVHPILRGMVWELRVGLFMRYGLSFAAPVVHIWDVWALGAILNSIELGACGLFGRIRGEEAHEVHQLWSDPFEHNLRHIALILRAEFASLAIDISLPFVFTYSLTLLLAGREPMAMAMPKQRFMMAEFRVAGIVTWFAKFCCLRIPTMPAQWRKWRQAVIDAEYVVEERVENYEPPMDAEKEVSDDKVAGAEKAEAEDRQADAAQAAQVAVPDATAAVADDAEIEHDPSLLGEPSEGEAAPAGVERAEKPDGNVQDDGVIQDGSEPAHEVVGAQPEAAGLGAIEAKPMAVVEDEDDGAEWESDSEPGDD</sequence>
<feature type="transmembrane region" description="Helical" evidence="11">
    <location>
        <begin position="1328"/>
        <end position="1348"/>
    </location>
</feature>
<feature type="transmembrane region" description="Helical" evidence="11">
    <location>
        <begin position="1286"/>
        <end position="1308"/>
    </location>
</feature>
<dbReference type="GO" id="GO:0036503">
    <property type="term" value="P:ERAD pathway"/>
    <property type="evidence" value="ECO:0007669"/>
    <property type="project" value="TreeGrafter"/>
</dbReference>
<comment type="catalytic activity">
    <reaction evidence="1">
        <text>S-ubiquitinyl-[E2 ubiquitin-conjugating enzyme]-L-cysteine + [acceptor protein]-L-lysine = [E2 ubiquitin-conjugating enzyme]-L-cysteine + N(6)-ubiquitinyl-[acceptor protein]-L-lysine.</text>
        <dbReference type="EC" id="2.3.2.27"/>
    </reaction>
</comment>
<keyword evidence="8 11" id="KW-1133">Transmembrane helix</keyword>
<feature type="transmembrane region" description="Helical" evidence="11">
    <location>
        <begin position="1226"/>
        <end position="1248"/>
    </location>
</feature>
<dbReference type="PANTHER" id="PTHR13145">
    <property type="entry name" value="SSM4 PROTEIN"/>
    <property type="match status" value="1"/>
</dbReference>
<evidence type="ECO:0000256" key="6">
    <source>
        <dbReference type="ARBA" id="ARBA00022692"/>
    </source>
</evidence>
<evidence type="ECO:0000256" key="8">
    <source>
        <dbReference type="ARBA" id="ARBA00022989"/>
    </source>
</evidence>
<feature type="transmembrane region" description="Helical" evidence="11">
    <location>
        <begin position="1538"/>
        <end position="1561"/>
    </location>
</feature>
<evidence type="ECO:0000256" key="11">
    <source>
        <dbReference type="SAM" id="Phobius"/>
    </source>
</evidence>
<evidence type="ECO:0000256" key="9">
    <source>
        <dbReference type="ARBA" id="ARBA00023136"/>
    </source>
</evidence>
<comment type="caution">
    <text evidence="12">The sequence shown here is derived from an EMBL/GenBank/DDBJ whole genome shotgun (WGS) entry which is preliminary data.</text>
</comment>
<feature type="transmembrane region" description="Helical" evidence="11">
    <location>
        <begin position="1680"/>
        <end position="1701"/>
    </location>
</feature>
<keyword evidence="5" id="KW-0808">Transferase</keyword>
<feature type="transmembrane region" description="Helical" evidence="11">
    <location>
        <begin position="1139"/>
        <end position="1159"/>
    </location>
</feature>
<feature type="transmembrane region" description="Helical" evidence="11">
    <location>
        <begin position="1495"/>
        <end position="1518"/>
    </location>
</feature>
<dbReference type="GO" id="GO:0005789">
    <property type="term" value="C:endoplasmic reticulum membrane"/>
    <property type="evidence" value="ECO:0007669"/>
    <property type="project" value="TreeGrafter"/>
</dbReference>
<evidence type="ECO:0000256" key="2">
    <source>
        <dbReference type="ARBA" id="ARBA00004141"/>
    </source>
</evidence>
<evidence type="ECO:0000256" key="1">
    <source>
        <dbReference type="ARBA" id="ARBA00000900"/>
    </source>
</evidence>
<dbReference type="GO" id="GO:0061630">
    <property type="term" value="F:ubiquitin protein ligase activity"/>
    <property type="evidence" value="ECO:0007669"/>
    <property type="project" value="UniProtKB-EC"/>
</dbReference>
<accession>A0AA38H9Y7</accession>
<evidence type="ECO:0000256" key="3">
    <source>
        <dbReference type="ARBA" id="ARBA00004906"/>
    </source>
</evidence>
<dbReference type="PANTHER" id="PTHR13145:SF0">
    <property type="entry name" value="E3 UBIQUITIN-PROTEIN LIGASE MARCHF6"/>
    <property type="match status" value="1"/>
</dbReference>
<feature type="compositionally biased region" description="Acidic residues" evidence="10">
    <location>
        <begin position="1884"/>
        <end position="1902"/>
    </location>
</feature>
<reference evidence="12" key="1">
    <citation type="journal article" date="2022" name="G3 (Bethesda)">
        <title>High quality genome of the basidiomycete yeast Dioszegia hungarica PDD-24b-2 isolated from cloud water.</title>
        <authorList>
            <person name="Jarrige D."/>
            <person name="Haridas S."/>
            <person name="Bleykasten-Grosshans C."/>
            <person name="Joly M."/>
            <person name="Nadalig T."/>
            <person name="Sancelme M."/>
            <person name="Vuilleumier S."/>
            <person name="Grigoriev I.V."/>
            <person name="Amato P."/>
            <person name="Bringel F."/>
        </authorList>
    </citation>
    <scope>NUCLEOTIDE SEQUENCE</scope>
    <source>
        <strain evidence="12">PDD-24b-2</strain>
    </source>
</reference>
<proteinExistence type="predicted"/>
<dbReference type="EMBL" id="JAKWFO010000005">
    <property type="protein sequence ID" value="KAI9636528.1"/>
    <property type="molecule type" value="Genomic_DNA"/>
</dbReference>
<evidence type="ECO:0000313" key="12">
    <source>
        <dbReference type="EMBL" id="KAI9636528.1"/>
    </source>
</evidence>
<feature type="compositionally biased region" description="Basic and acidic residues" evidence="10">
    <location>
        <begin position="1768"/>
        <end position="1794"/>
    </location>
</feature>
<feature type="transmembrane region" description="Helical" evidence="11">
    <location>
        <begin position="1582"/>
        <end position="1599"/>
    </location>
</feature>
<feature type="transmembrane region" description="Helical" evidence="11">
    <location>
        <begin position="939"/>
        <end position="958"/>
    </location>
</feature>
<feature type="transmembrane region" description="Helical" evidence="11">
    <location>
        <begin position="203"/>
        <end position="224"/>
    </location>
</feature>
<feature type="region of interest" description="Disordered" evidence="10">
    <location>
        <begin position="1768"/>
        <end position="1902"/>
    </location>
</feature>
<comment type="subcellular location">
    <subcellularLocation>
        <location evidence="2">Membrane</location>
        <topology evidence="2">Multi-pass membrane protein</topology>
    </subcellularLocation>
</comment>
<organism evidence="12 13">
    <name type="scientific">Dioszegia hungarica</name>
    <dbReference type="NCBI Taxonomy" id="4972"/>
    <lineage>
        <taxon>Eukaryota</taxon>
        <taxon>Fungi</taxon>
        <taxon>Dikarya</taxon>
        <taxon>Basidiomycota</taxon>
        <taxon>Agaricomycotina</taxon>
        <taxon>Tremellomycetes</taxon>
        <taxon>Tremellales</taxon>
        <taxon>Bulleribasidiaceae</taxon>
        <taxon>Dioszegia</taxon>
    </lineage>
</organism>